<dbReference type="PANTHER" id="PTHR43540">
    <property type="entry name" value="PEROXYUREIDOACRYLATE/UREIDOACRYLATE AMIDOHYDROLASE-RELATED"/>
    <property type="match status" value="1"/>
</dbReference>
<dbReference type="PANTHER" id="PTHR43540:SF7">
    <property type="entry name" value="ISOCHORISMATASE FAMILY PROTEIN YECD"/>
    <property type="match status" value="1"/>
</dbReference>
<dbReference type="Pfam" id="PF00857">
    <property type="entry name" value="Isochorismatase"/>
    <property type="match status" value="1"/>
</dbReference>
<evidence type="ECO:0000313" key="4">
    <source>
        <dbReference type="EMBL" id="AIQ66893.1"/>
    </source>
</evidence>
<dbReference type="NCBIfam" id="NF008517">
    <property type="entry name" value="PRK11440.1"/>
    <property type="match status" value="1"/>
</dbReference>
<keyword evidence="5" id="KW-1185">Reference proteome</keyword>
<evidence type="ECO:0000256" key="2">
    <source>
        <dbReference type="ARBA" id="ARBA00022801"/>
    </source>
</evidence>
<comment type="similarity">
    <text evidence="1">Belongs to the isochorismatase family.</text>
</comment>
<dbReference type="GO" id="GO:0016787">
    <property type="term" value="F:hydrolase activity"/>
    <property type="evidence" value="ECO:0007669"/>
    <property type="project" value="UniProtKB-KW"/>
</dbReference>
<dbReference type="KEGG" id="pgm:PGRAT_03955"/>
<feature type="domain" description="Isochorismatase-like" evidence="3">
    <location>
        <begin position="16"/>
        <end position="188"/>
    </location>
</feature>
<evidence type="ECO:0000313" key="5">
    <source>
        <dbReference type="Proteomes" id="UP000029500"/>
    </source>
</evidence>
<dbReference type="STRING" id="189425.PGRAT_03955"/>
<dbReference type="HOGENOM" id="CLU_068979_8_2_9"/>
<gene>
    <name evidence="4" type="ORF">PGRAT_03955</name>
</gene>
<reference evidence="4 5" key="1">
    <citation type="submission" date="2014-08" db="EMBL/GenBank/DDBJ databases">
        <title>Comparative genomics of the Paenibacillus odorifer group.</title>
        <authorList>
            <person name="den Bakker H.C."/>
            <person name="Tsai Y.-C."/>
            <person name="Martin N."/>
            <person name="Korlach J."/>
            <person name="Wiedmann M."/>
        </authorList>
    </citation>
    <scope>NUCLEOTIDE SEQUENCE [LARGE SCALE GENOMIC DNA]</scope>
    <source>
        <strain evidence="4 5">DSM 15220</strain>
    </source>
</reference>
<name>A0A089M621_9BACL</name>
<sequence>MRRTYRMERLWDPQKTALVVIDLQKWIGNQYAPYSAEQVVSNAAALAATFREQGSMVALIRVSSKDLKDIPRPKLDSPAPPLNLPEGWDQIVPEMRVTETDHIITKKQWGAFYGTELDLQLRRRGIDTIVLCGIATELGVDTTAREAFMHGYQLILAIDAMTGFSETGHDYVKNFIFPRIGRTRTTQEILSALSGNCL</sequence>
<evidence type="ECO:0000256" key="1">
    <source>
        <dbReference type="ARBA" id="ARBA00006336"/>
    </source>
</evidence>
<protein>
    <submittedName>
        <fullName evidence="4">Hydrolase</fullName>
    </submittedName>
</protein>
<dbReference type="eggNOG" id="COG1335">
    <property type="taxonomic scope" value="Bacteria"/>
</dbReference>
<dbReference type="CDD" id="cd00431">
    <property type="entry name" value="cysteine_hydrolases"/>
    <property type="match status" value="1"/>
</dbReference>
<dbReference type="InterPro" id="IPR000868">
    <property type="entry name" value="Isochorismatase-like_dom"/>
</dbReference>
<organism evidence="4 5">
    <name type="scientific">Paenibacillus graminis</name>
    <dbReference type="NCBI Taxonomy" id="189425"/>
    <lineage>
        <taxon>Bacteria</taxon>
        <taxon>Bacillati</taxon>
        <taxon>Bacillota</taxon>
        <taxon>Bacilli</taxon>
        <taxon>Bacillales</taxon>
        <taxon>Paenibacillaceae</taxon>
        <taxon>Paenibacillus</taxon>
    </lineage>
</organism>
<dbReference type="EMBL" id="CP009287">
    <property type="protein sequence ID" value="AIQ66893.1"/>
    <property type="molecule type" value="Genomic_DNA"/>
</dbReference>
<dbReference type="Gene3D" id="3.40.50.850">
    <property type="entry name" value="Isochorismatase-like"/>
    <property type="match status" value="1"/>
</dbReference>
<proteinExistence type="inferred from homology"/>
<keyword evidence="2 4" id="KW-0378">Hydrolase</keyword>
<dbReference type="InterPro" id="IPR036380">
    <property type="entry name" value="Isochorismatase-like_sf"/>
</dbReference>
<dbReference type="Proteomes" id="UP000029500">
    <property type="component" value="Chromosome"/>
</dbReference>
<dbReference type="InterPro" id="IPR050272">
    <property type="entry name" value="Isochorismatase-like_hydrls"/>
</dbReference>
<accession>A0A089M621</accession>
<evidence type="ECO:0000259" key="3">
    <source>
        <dbReference type="Pfam" id="PF00857"/>
    </source>
</evidence>
<dbReference type="AlphaFoldDB" id="A0A089M621"/>
<dbReference type="SUPFAM" id="SSF52499">
    <property type="entry name" value="Isochorismatase-like hydrolases"/>
    <property type="match status" value="1"/>
</dbReference>